<dbReference type="AlphaFoldDB" id="A0AAJ5VU91"/>
<protein>
    <submittedName>
        <fullName evidence="1">DUF2793 domain-containing protein</fullName>
    </submittedName>
</protein>
<dbReference type="InterPro" id="IPR021251">
    <property type="entry name" value="DUF2793"/>
</dbReference>
<name>A0AAJ5VU91_9HYPH</name>
<dbReference type="EMBL" id="CP119312">
    <property type="protein sequence ID" value="WEK04035.1"/>
    <property type="molecule type" value="Genomic_DNA"/>
</dbReference>
<accession>A0AAJ5VU91</accession>
<dbReference type="Pfam" id="PF10983">
    <property type="entry name" value="DUF2793"/>
    <property type="match status" value="1"/>
</dbReference>
<organism evidence="1 2">
    <name type="scientific">Candidatus Devosia phytovorans</name>
    <dbReference type="NCBI Taxonomy" id="3121372"/>
    <lineage>
        <taxon>Bacteria</taxon>
        <taxon>Pseudomonadati</taxon>
        <taxon>Pseudomonadota</taxon>
        <taxon>Alphaproteobacteria</taxon>
        <taxon>Hyphomicrobiales</taxon>
        <taxon>Devosiaceae</taxon>
        <taxon>Devosia</taxon>
    </lineage>
</organism>
<evidence type="ECO:0000313" key="2">
    <source>
        <dbReference type="Proteomes" id="UP001217476"/>
    </source>
</evidence>
<sequence length="138" mass="14820">MDQTSRLALPFIMPSQAQKHITHNEAIQALDALVQPVVSSRTMVSPPSLPLEGEAHVVPMGATGLWAGHGDEIAAWQSGAWSFFDPAPGWQVFCRADRTQYVFDSAGWVPLAGVGLLAALMAAVQDLSERVEALEPMP</sequence>
<evidence type="ECO:0000313" key="1">
    <source>
        <dbReference type="EMBL" id="WEK04035.1"/>
    </source>
</evidence>
<gene>
    <name evidence="1" type="ORF">P0Y65_17895</name>
</gene>
<reference evidence="1" key="1">
    <citation type="submission" date="2023-03" db="EMBL/GenBank/DDBJ databases">
        <title>Andean soil-derived lignocellulolytic bacterial consortium as a source of novel taxa and putative plastic-active enzymes.</title>
        <authorList>
            <person name="Diaz-Garcia L."/>
            <person name="Chuvochina M."/>
            <person name="Feuerriegel G."/>
            <person name="Bunk B."/>
            <person name="Sproer C."/>
            <person name="Streit W.R."/>
            <person name="Rodriguez L.M."/>
            <person name="Overmann J."/>
            <person name="Jimenez D.J."/>
        </authorList>
    </citation>
    <scope>NUCLEOTIDE SEQUENCE</scope>
    <source>
        <strain evidence="1">MAG 4196</strain>
    </source>
</reference>
<dbReference type="Proteomes" id="UP001217476">
    <property type="component" value="Chromosome"/>
</dbReference>
<proteinExistence type="predicted"/>